<sequence>MVDILEAARYLVYLSYQEDRHSLTPVKLQKILYLSQGWSFVWDSKALFPEDFCAWEYGPANEKVYETFKKYGRSEISAAEGISGVADKDARDTLEAVWNEYGKRTAYDLVDLICSQTPWKNARADNIRITNACICTYFRSTFLS</sequence>
<reference evidence="2 3" key="1">
    <citation type="submission" date="2010-03" db="EMBL/GenBank/DDBJ databases">
        <title>The genome sequence of Coprococcus catus GD/7.</title>
        <authorList>
            <consortium name="metaHIT consortium -- http://www.metahit.eu/"/>
            <person name="Pajon A."/>
            <person name="Turner K."/>
            <person name="Parkhill J."/>
            <person name="Duncan S."/>
            <person name="Flint H."/>
        </authorList>
    </citation>
    <scope>NUCLEOTIDE SEQUENCE [LARGE SCALE GENOMIC DNA]</scope>
    <source>
        <strain evidence="2 3">GD/7</strain>
    </source>
</reference>
<evidence type="ECO:0000259" key="1">
    <source>
        <dbReference type="Pfam" id="PF13274"/>
    </source>
</evidence>
<dbReference type="HOGENOM" id="CLU_110683_0_0_9"/>
<accession>D4J929</accession>
<dbReference type="Proteomes" id="UP000008798">
    <property type="component" value="Chromosome"/>
</dbReference>
<dbReference type="RefSeq" id="WP_015514418.1">
    <property type="nucleotide sequence ID" value="NC_021009.1"/>
</dbReference>
<dbReference type="EMBL" id="FP929038">
    <property type="protein sequence ID" value="CBK80850.1"/>
    <property type="molecule type" value="Genomic_DNA"/>
</dbReference>
<evidence type="ECO:0000313" key="2">
    <source>
        <dbReference type="EMBL" id="CBK80850.1"/>
    </source>
</evidence>
<organism evidence="2 3">
    <name type="scientific">Coprococcus catus GD/7</name>
    <dbReference type="NCBI Taxonomy" id="717962"/>
    <lineage>
        <taxon>Bacteria</taxon>
        <taxon>Bacillati</taxon>
        <taxon>Bacillota</taxon>
        <taxon>Clostridia</taxon>
        <taxon>Lachnospirales</taxon>
        <taxon>Lachnospiraceae</taxon>
        <taxon>Coprococcus</taxon>
    </lineage>
</organism>
<dbReference type="InterPro" id="IPR025272">
    <property type="entry name" value="SocA_Panacea"/>
</dbReference>
<dbReference type="STRING" id="717962.CC1_21470"/>
<name>D4J929_9FIRM</name>
<proteinExistence type="predicted"/>
<dbReference type="KEGG" id="cct:CC1_21470"/>
<dbReference type="AlphaFoldDB" id="D4J929"/>
<feature type="domain" description="Antitoxin SocA-like Panacea" evidence="1">
    <location>
        <begin position="28"/>
        <end position="120"/>
    </location>
</feature>
<evidence type="ECO:0000313" key="3">
    <source>
        <dbReference type="Proteomes" id="UP000008798"/>
    </source>
</evidence>
<gene>
    <name evidence="2" type="ORF">CC1_21470</name>
</gene>
<reference evidence="2 3" key="2">
    <citation type="submission" date="2010-03" db="EMBL/GenBank/DDBJ databases">
        <authorList>
            <person name="Pajon A."/>
        </authorList>
    </citation>
    <scope>NUCLEOTIDE SEQUENCE [LARGE SCALE GENOMIC DNA]</scope>
    <source>
        <strain evidence="2 3">GD/7</strain>
    </source>
</reference>
<dbReference type="PATRIC" id="fig|717962.3.peg.2066"/>
<dbReference type="Pfam" id="PF13274">
    <property type="entry name" value="SocA_Panacea"/>
    <property type="match status" value="1"/>
</dbReference>
<protein>
    <submittedName>
        <fullName evidence="2">Uncharacterized phage-associated protein</fullName>
    </submittedName>
</protein>